<protein>
    <submittedName>
        <fullName evidence="1">Uncharacterized protein</fullName>
    </submittedName>
</protein>
<dbReference type="AlphaFoldDB" id="E1YGK1"/>
<dbReference type="EMBL" id="FR695872">
    <property type="protein sequence ID" value="CBX29695.1"/>
    <property type="molecule type" value="Genomic_DNA"/>
</dbReference>
<name>E1YGK1_9BACT</name>
<gene>
    <name evidence="1" type="ORF">N47_J06760</name>
</gene>
<organism evidence="1">
    <name type="scientific">uncultured Desulfobacterium sp</name>
    <dbReference type="NCBI Taxonomy" id="201089"/>
    <lineage>
        <taxon>Bacteria</taxon>
        <taxon>Pseudomonadati</taxon>
        <taxon>Thermodesulfobacteriota</taxon>
        <taxon>Desulfobacteria</taxon>
        <taxon>Desulfobacterales</taxon>
        <taxon>Desulfobacteriaceae</taxon>
        <taxon>Desulfobacterium</taxon>
        <taxon>environmental samples</taxon>
    </lineage>
</organism>
<evidence type="ECO:0000313" key="1">
    <source>
        <dbReference type="EMBL" id="CBX29695.1"/>
    </source>
</evidence>
<sequence length="49" mass="5800">MFNNALYISHLYNIYKYIYVLICNSLVCTFKFADPVYMILGFTYNADSK</sequence>
<proteinExistence type="predicted"/>
<reference evidence="1" key="1">
    <citation type="journal article" date="2011" name="Environ. Microbiol.">
        <title>Genomic insights into the metabolic potential of the polycyclic aromatic hydrocarbon degrading sulfate-reducing Deltaproteobacterium N47.</title>
        <authorList>
            <person name="Bergmann F."/>
            <person name="Selesi D."/>
            <person name="Weinmaier T."/>
            <person name="Tischler P."/>
            <person name="Rattei T."/>
            <person name="Meckenstock R.U."/>
        </authorList>
    </citation>
    <scope>NUCLEOTIDE SEQUENCE</scope>
</reference>
<accession>E1YGK1</accession>